<protein>
    <submittedName>
        <fullName evidence="2">Type 1 fimbrial protein</fullName>
    </submittedName>
</protein>
<dbReference type="PANTHER" id="PTHR33420:SF10">
    <property type="entry name" value="FIMBRIAE MAJOR SUBUNIT"/>
    <property type="match status" value="1"/>
</dbReference>
<dbReference type="InterPro" id="IPR050263">
    <property type="entry name" value="Bact_Fimbrial_Adh_Pro"/>
</dbReference>
<dbReference type="RefSeq" id="WP_133331093.1">
    <property type="nucleotide sequence ID" value="NZ_SMYL01000016.1"/>
</dbReference>
<dbReference type="Proteomes" id="UP000294829">
    <property type="component" value="Unassembled WGS sequence"/>
</dbReference>
<dbReference type="OrthoDB" id="8656135at2"/>
<proteinExistence type="predicted"/>
<dbReference type="InterPro" id="IPR008966">
    <property type="entry name" value="Adhesion_dom_sf"/>
</dbReference>
<sequence length="175" mass="17281">MKFAAIILAVAPICSFAASSNTINFQGNVSSQTCSVTINGNAATPVVLLPTVSSAVLNAAGDKAGLTKFTVGLTGCTAPGSNAQPVGTVFVGNQVTASGNLGNTGTAKNVSLQLVDPADPSAPLKVDGTTATSGLSIAAGQTSATHDFAVQYFAEAIGVTPGSVLGSVQYAIDYQ</sequence>
<reference evidence="2 3" key="1">
    <citation type="submission" date="2019-03" db="EMBL/GenBank/DDBJ databases">
        <title>Sapientia aquatica gen. nov., sp. nov., isolated from a crater lake.</title>
        <authorList>
            <person name="Felfoldi T."/>
            <person name="Szabo A."/>
            <person name="Toth E."/>
            <person name="Schumann P."/>
            <person name="Keki Z."/>
            <person name="Marialigeti K."/>
            <person name="Mathe I."/>
        </authorList>
    </citation>
    <scope>NUCLEOTIDE SEQUENCE [LARGE SCALE GENOMIC DNA]</scope>
    <source>
        <strain evidence="2 3">SA-152</strain>
    </source>
</reference>
<dbReference type="GO" id="GO:0043709">
    <property type="term" value="P:cell adhesion involved in single-species biofilm formation"/>
    <property type="evidence" value="ECO:0007669"/>
    <property type="project" value="TreeGrafter"/>
</dbReference>
<evidence type="ECO:0000256" key="1">
    <source>
        <dbReference type="SAM" id="SignalP"/>
    </source>
</evidence>
<dbReference type="GO" id="GO:0009289">
    <property type="term" value="C:pilus"/>
    <property type="evidence" value="ECO:0007669"/>
    <property type="project" value="InterPro"/>
</dbReference>
<feature type="signal peptide" evidence="1">
    <location>
        <begin position="1"/>
        <end position="17"/>
    </location>
</feature>
<evidence type="ECO:0000313" key="2">
    <source>
        <dbReference type="EMBL" id="TDK60515.1"/>
    </source>
</evidence>
<feature type="chain" id="PRO_5020530030" evidence="1">
    <location>
        <begin position="18"/>
        <end position="175"/>
    </location>
</feature>
<dbReference type="Gene3D" id="2.60.40.1090">
    <property type="entry name" value="Fimbrial-type adhesion domain"/>
    <property type="match status" value="1"/>
</dbReference>
<dbReference type="InterPro" id="IPR036937">
    <property type="entry name" value="Adhesion_dom_fimbrial_sf"/>
</dbReference>
<dbReference type="SUPFAM" id="SSF49401">
    <property type="entry name" value="Bacterial adhesins"/>
    <property type="match status" value="1"/>
</dbReference>
<name>A0A4V6PME4_9BURK</name>
<dbReference type="AlphaFoldDB" id="A0A4V6PME4"/>
<organism evidence="2 3">
    <name type="scientific">Sapientia aquatica</name>
    <dbReference type="NCBI Taxonomy" id="1549640"/>
    <lineage>
        <taxon>Bacteria</taxon>
        <taxon>Pseudomonadati</taxon>
        <taxon>Pseudomonadota</taxon>
        <taxon>Betaproteobacteria</taxon>
        <taxon>Burkholderiales</taxon>
        <taxon>Oxalobacteraceae</taxon>
        <taxon>Sapientia</taxon>
    </lineage>
</organism>
<dbReference type="PANTHER" id="PTHR33420">
    <property type="entry name" value="FIMBRIAL SUBUNIT ELFA-RELATED"/>
    <property type="match status" value="1"/>
</dbReference>
<keyword evidence="3" id="KW-1185">Reference proteome</keyword>
<comment type="caution">
    <text evidence="2">The sequence shown here is derived from an EMBL/GenBank/DDBJ whole genome shotgun (WGS) entry which is preliminary data.</text>
</comment>
<keyword evidence="1" id="KW-0732">Signal</keyword>
<gene>
    <name evidence="2" type="ORF">E2I14_17935</name>
</gene>
<evidence type="ECO:0000313" key="3">
    <source>
        <dbReference type="Proteomes" id="UP000294829"/>
    </source>
</evidence>
<dbReference type="EMBL" id="SMYL01000016">
    <property type="protein sequence ID" value="TDK60515.1"/>
    <property type="molecule type" value="Genomic_DNA"/>
</dbReference>
<accession>A0A4V6PME4</accession>